<comment type="caution">
    <text evidence="4">The sequence shown here is derived from an EMBL/GenBank/DDBJ whole genome shotgun (WGS) entry which is preliminary data.</text>
</comment>
<evidence type="ECO:0000313" key="5">
    <source>
        <dbReference type="Proteomes" id="UP000251891"/>
    </source>
</evidence>
<keyword evidence="5" id="KW-1185">Reference proteome</keyword>
<dbReference type="EMBL" id="QLYX01000001">
    <property type="protein sequence ID" value="RAY17151.1"/>
    <property type="molecule type" value="Genomic_DNA"/>
</dbReference>
<sequence length="475" mass="51691">MIADRPSTAAAPAAARRRSAEPSLWPLVTRLHFYAALFVAPFLFLAALTGLAYAFAPQLDQIVYRDVLRVEQVTGDPRPMHQQIRAARAAHPEGRIASVVPPATPEETTRVVLEVAEPDERRRSVYVDPYTGEVTGALTTKLGGTPITTWLSEAHSNLHLGAPGRIYLELAASWLWLVVVAGLLMWLGRRRLYRGKAPFWRALWYDRSGRGVRRDRSRHATLGLWLSIGAVFLSLTGLSWSDHGGARFEAVERSLGAKAPALDTALPVPTGRKARPPGDDAATAGAADPARRVGPVLAAARAAGLSGPVEVGLPRVDGTAWTVTQTDNRWPVRKDQVAVDPATGKVTDRVDWADHPRSSRLRFLGSQVHRGPLFGPVNQAVLAVIALGLLVVIAWGYRMWWRRRPTGAERWTLGGRPPPRAAWRKLPVPVLVTGFPVLLVLLWAMPVLGLSLAGFLVADAVVGAVQRRRAADPAR</sequence>
<dbReference type="Pfam" id="PF03413">
    <property type="entry name" value="PepSY"/>
    <property type="match status" value="1"/>
</dbReference>
<dbReference type="AlphaFoldDB" id="A0A365HDG8"/>
<evidence type="ECO:0000259" key="3">
    <source>
        <dbReference type="Pfam" id="PF03413"/>
    </source>
</evidence>
<evidence type="ECO:0000313" key="4">
    <source>
        <dbReference type="EMBL" id="RAY17151.1"/>
    </source>
</evidence>
<reference evidence="4 5" key="1">
    <citation type="submission" date="2018-06" db="EMBL/GenBank/DDBJ databases">
        <title>Actinomadura craniellae sp. nov. isolated from marine sponge Craniella sp.</title>
        <authorList>
            <person name="Li L."/>
            <person name="Xu Q.H."/>
            <person name="Lin H.W."/>
            <person name="Lu Y.H."/>
        </authorList>
    </citation>
    <scope>NUCLEOTIDE SEQUENCE [LARGE SCALE GENOMIC DNA]</scope>
    <source>
        <strain evidence="4 5">LHW63021</strain>
    </source>
</reference>
<accession>A0A365HDG8</accession>
<proteinExistence type="predicted"/>
<dbReference type="Pfam" id="PF03929">
    <property type="entry name" value="PepSY_TM"/>
    <property type="match status" value="1"/>
</dbReference>
<feature type="transmembrane region" description="Helical" evidence="2">
    <location>
        <begin position="220"/>
        <end position="240"/>
    </location>
</feature>
<evidence type="ECO:0000256" key="2">
    <source>
        <dbReference type="SAM" id="Phobius"/>
    </source>
</evidence>
<feature type="transmembrane region" description="Helical" evidence="2">
    <location>
        <begin position="33"/>
        <end position="56"/>
    </location>
</feature>
<gene>
    <name evidence="4" type="ORF">DPM19_03065</name>
</gene>
<dbReference type="PANTHER" id="PTHR34219:SF1">
    <property type="entry name" value="PEPSY DOMAIN-CONTAINING PROTEIN"/>
    <property type="match status" value="1"/>
</dbReference>
<evidence type="ECO:0000256" key="1">
    <source>
        <dbReference type="SAM" id="MobiDB-lite"/>
    </source>
</evidence>
<organism evidence="4 5">
    <name type="scientific">Actinomadura craniellae</name>
    <dbReference type="NCBI Taxonomy" id="2231787"/>
    <lineage>
        <taxon>Bacteria</taxon>
        <taxon>Bacillati</taxon>
        <taxon>Actinomycetota</taxon>
        <taxon>Actinomycetes</taxon>
        <taxon>Streptosporangiales</taxon>
        <taxon>Thermomonosporaceae</taxon>
        <taxon>Actinomadura</taxon>
    </lineage>
</organism>
<feature type="transmembrane region" description="Helical" evidence="2">
    <location>
        <begin position="166"/>
        <end position="187"/>
    </location>
</feature>
<dbReference type="OrthoDB" id="9791166at2"/>
<keyword evidence="2" id="KW-1133">Transmembrane helix</keyword>
<dbReference type="InterPro" id="IPR025711">
    <property type="entry name" value="PepSY"/>
</dbReference>
<feature type="transmembrane region" description="Helical" evidence="2">
    <location>
        <begin position="422"/>
        <end position="441"/>
    </location>
</feature>
<feature type="compositionally biased region" description="Low complexity" evidence="1">
    <location>
        <begin position="279"/>
        <end position="288"/>
    </location>
</feature>
<name>A0A365HDG8_9ACTN</name>
<keyword evidence="2" id="KW-0472">Membrane</keyword>
<protein>
    <submittedName>
        <fullName evidence="4">PepSY domain-containing protein</fullName>
    </submittedName>
</protein>
<dbReference type="InterPro" id="IPR005625">
    <property type="entry name" value="PepSY-ass_TM"/>
</dbReference>
<feature type="transmembrane region" description="Helical" evidence="2">
    <location>
        <begin position="447"/>
        <end position="465"/>
    </location>
</feature>
<feature type="region of interest" description="Disordered" evidence="1">
    <location>
        <begin position="265"/>
        <end position="288"/>
    </location>
</feature>
<dbReference type="PANTHER" id="PTHR34219">
    <property type="entry name" value="IRON-REGULATED INNER MEMBRANE PROTEIN-RELATED"/>
    <property type="match status" value="1"/>
</dbReference>
<feature type="transmembrane region" description="Helical" evidence="2">
    <location>
        <begin position="380"/>
        <end position="401"/>
    </location>
</feature>
<dbReference type="Proteomes" id="UP000251891">
    <property type="component" value="Unassembled WGS sequence"/>
</dbReference>
<feature type="domain" description="PepSY" evidence="3">
    <location>
        <begin position="81"/>
        <end position="136"/>
    </location>
</feature>
<keyword evidence="2" id="KW-0812">Transmembrane</keyword>